<dbReference type="RefSeq" id="WP_058245581.1">
    <property type="nucleotide sequence ID" value="NZ_CYSB01000010.1"/>
</dbReference>
<keyword evidence="4 9" id="KW-0238">DNA-binding</keyword>
<dbReference type="OrthoDB" id="7326651at2"/>
<name>A0A0P1FZB1_9RHOB</name>
<reference evidence="9 11" key="2">
    <citation type="submission" date="2015-09" db="EMBL/GenBank/DDBJ databases">
        <authorList>
            <consortium name="Swine Surveillance"/>
        </authorList>
    </citation>
    <scope>NUCLEOTIDE SEQUENCE [LARGE SCALE GENOMIC DNA]</scope>
    <source>
        <strain evidence="9 11">5120</strain>
    </source>
</reference>
<dbReference type="Proteomes" id="UP000051086">
    <property type="component" value="Unassembled WGS sequence"/>
</dbReference>
<dbReference type="InterPro" id="IPR001789">
    <property type="entry name" value="Sig_transdc_resp-reg_receiver"/>
</dbReference>
<keyword evidence="2" id="KW-0902">Two-component regulatory system</keyword>
<protein>
    <submittedName>
        <fullName evidence="9">DNA-binding response regulator MtrA</fullName>
    </submittedName>
</protein>
<feature type="domain" description="Response regulatory" evidence="7">
    <location>
        <begin position="2"/>
        <end position="121"/>
    </location>
</feature>
<dbReference type="EMBL" id="CYSB01000010">
    <property type="protein sequence ID" value="CUH64158.1"/>
    <property type="molecule type" value="Genomic_DNA"/>
</dbReference>
<evidence type="ECO:0000256" key="4">
    <source>
        <dbReference type="ARBA" id="ARBA00023125"/>
    </source>
</evidence>
<dbReference type="Proteomes" id="UP000051887">
    <property type="component" value="Unassembled WGS sequence"/>
</dbReference>
<evidence type="ECO:0000256" key="5">
    <source>
        <dbReference type="ARBA" id="ARBA00023163"/>
    </source>
</evidence>
<dbReference type="Pfam" id="PF00072">
    <property type="entry name" value="Response_reg"/>
    <property type="match status" value="1"/>
</dbReference>
<dbReference type="AlphaFoldDB" id="A0A0P1FZB1"/>
<evidence type="ECO:0000256" key="3">
    <source>
        <dbReference type="ARBA" id="ARBA00023015"/>
    </source>
</evidence>
<evidence type="ECO:0000256" key="1">
    <source>
        <dbReference type="ARBA" id="ARBA00022553"/>
    </source>
</evidence>
<evidence type="ECO:0000256" key="2">
    <source>
        <dbReference type="ARBA" id="ARBA00023012"/>
    </source>
</evidence>
<proteinExistence type="predicted"/>
<dbReference type="GO" id="GO:0032993">
    <property type="term" value="C:protein-DNA complex"/>
    <property type="evidence" value="ECO:0007669"/>
    <property type="project" value="TreeGrafter"/>
</dbReference>
<feature type="modified residue" description="4-aspartylphosphate" evidence="6">
    <location>
        <position position="54"/>
    </location>
</feature>
<dbReference type="Gene3D" id="3.40.50.2300">
    <property type="match status" value="1"/>
</dbReference>
<evidence type="ECO:0000256" key="6">
    <source>
        <dbReference type="PROSITE-ProRule" id="PRU00169"/>
    </source>
</evidence>
<evidence type="ECO:0000313" key="10">
    <source>
        <dbReference type="Proteomes" id="UP000051086"/>
    </source>
</evidence>
<dbReference type="InterPro" id="IPR011006">
    <property type="entry name" value="CheY-like_superfamily"/>
</dbReference>
<dbReference type="PANTHER" id="PTHR48111:SF1">
    <property type="entry name" value="TWO-COMPONENT RESPONSE REGULATOR ORR33"/>
    <property type="match status" value="1"/>
</dbReference>
<evidence type="ECO:0000259" key="7">
    <source>
        <dbReference type="PROSITE" id="PS50110"/>
    </source>
</evidence>
<evidence type="ECO:0000313" key="9">
    <source>
        <dbReference type="EMBL" id="CUH74469.1"/>
    </source>
</evidence>
<gene>
    <name evidence="9" type="primary">mtrA</name>
    <name evidence="8" type="ORF">TL5118_00767</name>
    <name evidence="9" type="ORF">TL5120_04290</name>
</gene>
<dbReference type="GO" id="GO:0006355">
    <property type="term" value="P:regulation of DNA-templated transcription"/>
    <property type="evidence" value="ECO:0007669"/>
    <property type="project" value="TreeGrafter"/>
</dbReference>
<reference evidence="8 10" key="1">
    <citation type="submission" date="2015-09" db="EMBL/GenBank/DDBJ databases">
        <authorList>
            <person name="Rodrigo-Torres L."/>
            <person name="Arahal D.R."/>
        </authorList>
    </citation>
    <scope>NUCLEOTIDE SEQUENCE [LARGE SCALE GENOMIC DNA]</scope>
    <source>
        <strain evidence="8 10">CECT 5118</strain>
    </source>
</reference>
<keyword evidence="1 6" id="KW-0597">Phosphoprotein</keyword>
<keyword evidence="3" id="KW-0805">Transcription regulation</keyword>
<keyword evidence="5" id="KW-0804">Transcription</keyword>
<dbReference type="SUPFAM" id="SSF52172">
    <property type="entry name" value="CheY-like"/>
    <property type="match status" value="1"/>
</dbReference>
<organism evidence="9 11">
    <name type="scientific">Thalassovita autumnalis</name>
    <dbReference type="NCBI Taxonomy" id="2072972"/>
    <lineage>
        <taxon>Bacteria</taxon>
        <taxon>Pseudomonadati</taxon>
        <taxon>Pseudomonadota</taxon>
        <taxon>Alphaproteobacteria</taxon>
        <taxon>Rhodobacterales</taxon>
        <taxon>Roseobacteraceae</taxon>
        <taxon>Thalassovita</taxon>
    </lineage>
</organism>
<dbReference type="SMART" id="SM00448">
    <property type="entry name" value="REC"/>
    <property type="match status" value="1"/>
</dbReference>
<evidence type="ECO:0000313" key="8">
    <source>
        <dbReference type="EMBL" id="CUH64158.1"/>
    </source>
</evidence>
<accession>A0A0P1FZB1</accession>
<sequence>MKLLAVDDDPMILELLLETLPGLGYPDVTGAGSAAEAMKLIAEAPQGFDGFLLDIQMPGMTGIDLCRWLRDQPGHGQSPVLMITAMSDRGFIDQSFAAGATDYVTKPFNPQELSARLHHAQKLHQERRTPVTMPQDVTTAEAHGVQMPAFSLTTPFNIAEVSGVVDLLALENYLLQLGRGGMIASACFAYRIQSVERLYDSCSSEEYYYTMADVAEAIAESLAYYETFVAHAGRGGFVCVSHGHSLPEAEELLLPIRDRLEAMELQYDDGRPMPLALNGSPQMRLGLRSGPAALDQLDRALAAAEPSDPAPVQIRPRPALGSLWKRLFRRALGGLN</sequence>
<dbReference type="GO" id="GO:0000976">
    <property type="term" value="F:transcription cis-regulatory region binding"/>
    <property type="evidence" value="ECO:0007669"/>
    <property type="project" value="TreeGrafter"/>
</dbReference>
<dbReference type="PROSITE" id="PS50110">
    <property type="entry name" value="RESPONSE_REGULATORY"/>
    <property type="match status" value="1"/>
</dbReference>
<evidence type="ECO:0000313" key="11">
    <source>
        <dbReference type="Proteomes" id="UP000051887"/>
    </source>
</evidence>
<dbReference type="PANTHER" id="PTHR48111">
    <property type="entry name" value="REGULATOR OF RPOS"/>
    <property type="match status" value="1"/>
</dbReference>
<keyword evidence="10" id="KW-1185">Reference proteome</keyword>
<dbReference type="InterPro" id="IPR039420">
    <property type="entry name" value="WalR-like"/>
</dbReference>
<dbReference type="GO" id="GO:0000156">
    <property type="term" value="F:phosphorelay response regulator activity"/>
    <property type="evidence" value="ECO:0007669"/>
    <property type="project" value="TreeGrafter"/>
</dbReference>
<dbReference type="GO" id="GO:0005829">
    <property type="term" value="C:cytosol"/>
    <property type="evidence" value="ECO:0007669"/>
    <property type="project" value="TreeGrafter"/>
</dbReference>
<dbReference type="EMBL" id="CYSC01000047">
    <property type="protein sequence ID" value="CUH74469.1"/>
    <property type="molecule type" value="Genomic_DNA"/>
</dbReference>